<keyword evidence="3" id="KW-0804">Transcription</keyword>
<sequence>MQNKTYEDEGEVTEKDPSFSDKAYKRVVHYFQDELMAGTLKRGEKLPPERDLADQLGVGRNSVREALRTLSLLGFITSIQGAGNFVSCDVEINFFESIRMMMMMGEIDYRQLNQFRHGLEYEAVVLAARNITREQLEILESLVAQMQVETDAVKNVEMDRKFHQIVSQASGNQLIIITCQAMAKTINEFIGTMNQRMISHRRYGGKLRKFHQSIVTALREHNAKKAARAMDGHFKLVDDALEDLYFGHSEGK</sequence>
<dbReference type="InterPro" id="IPR036390">
    <property type="entry name" value="WH_DNA-bd_sf"/>
</dbReference>
<dbReference type="InterPro" id="IPR000524">
    <property type="entry name" value="Tscrpt_reg_HTH_GntR"/>
</dbReference>
<protein>
    <submittedName>
        <fullName evidence="5">Pyruvate dehydrogenase complex repressor</fullName>
    </submittedName>
</protein>
<dbReference type="EMBL" id="VSSQ01007233">
    <property type="protein sequence ID" value="MPM35277.1"/>
    <property type="molecule type" value="Genomic_DNA"/>
</dbReference>
<evidence type="ECO:0000313" key="5">
    <source>
        <dbReference type="EMBL" id="MPM35277.1"/>
    </source>
</evidence>
<dbReference type="GO" id="GO:0003677">
    <property type="term" value="F:DNA binding"/>
    <property type="evidence" value="ECO:0007669"/>
    <property type="project" value="UniProtKB-KW"/>
</dbReference>
<gene>
    <name evidence="5" type="primary">pdhR_2</name>
    <name evidence="5" type="ORF">SDC9_81867</name>
</gene>
<dbReference type="SMART" id="SM00895">
    <property type="entry name" value="FCD"/>
    <property type="match status" value="1"/>
</dbReference>
<dbReference type="GO" id="GO:0003700">
    <property type="term" value="F:DNA-binding transcription factor activity"/>
    <property type="evidence" value="ECO:0007669"/>
    <property type="project" value="InterPro"/>
</dbReference>
<evidence type="ECO:0000256" key="1">
    <source>
        <dbReference type="ARBA" id="ARBA00023015"/>
    </source>
</evidence>
<dbReference type="SMART" id="SM00345">
    <property type="entry name" value="HTH_GNTR"/>
    <property type="match status" value="1"/>
</dbReference>
<reference evidence="5" key="1">
    <citation type="submission" date="2019-08" db="EMBL/GenBank/DDBJ databases">
        <authorList>
            <person name="Kucharzyk K."/>
            <person name="Murdoch R.W."/>
            <person name="Higgins S."/>
            <person name="Loffler F."/>
        </authorList>
    </citation>
    <scope>NUCLEOTIDE SEQUENCE</scope>
</reference>
<accession>A0A644Z3U4</accession>
<evidence type="ECO:0000256" key="3">
    <source>
        <dbReference type="ARBA" id="ARBA00023163"/>
    </source>
</evidence>
<dbReference type="AlphaFoldDB" id="A0A644Z3U4"/>
<keyword evidence="2" id="KW-0238">DNA-binding</keyword>
<dbReference type="Gene3D" id="1.10.10.10">
    <property type="entry name" value="Winged helix-like DNA-binding domain superfamily/Winged helix DNA-binding domain"/>
    <property type="match status" value="1"/>
</dbReference>
<keyword evidence="5" id="KW-0670">Pyruvate</keyword>
<dbReference type="SUPFAM" id="SSF48008">
    <property type="entry name" value="GntR ligand-binding domain-like"/>
    <property type="match status" value="1"/>
</dbReference>
<dbReference type="Pfam" id="PF00392">
    <property type="entry name" value="GntR"/>
    <property type="match status" value="1"/>
</dbReference>
<dbReference type="InterPro" id="IPR008920">
    <property type="entry name" value="TF_FadR/GntR_C"/>
</dbReference>
<dbReference type="CDD" id="cd07377">
    <property type="entry name" value="WHTH_GntR"/>
    <property type="match status" value="1"/>
</dbReference>
<evidence type="ECO:0000259" key="4">
    <source>
        <dbReference type="PROSITE" id="PS50949"/>
    </source>
</evidence>
<dbReference type="PANTHER" id="PTHR43537">
    <property type="entry name" value="TRANSCRIPTIONAL REGULATOR, GNTR FAMILY"/>
    <property type="match status" value="1"/>
</dbReference>
<keyword evidence="1" id="KW-0805">Transcription regulation</keyword>
<comment type="caution">
    <text evidence="5">The sequence shown here is derived from an EMBL/GenBank/DDBJ whole genome shotgun (WGS) entry which is preliminary data.</text>
</comment>
<dbReference type="Gene3D" id="1.20.120.530">
    <property type="entry name" value="GntR ligand-binding domain-like"/>
    <property type="match status" value="1"/>
</dbReference>
<dbReference type="Pfam" id="PF07729">
    <property type="entry name" value="FCD"/>
    <property type="match status" value="1"/>
</dbReference>
<proteinExistence type="predicted"/>
<dbReference type="PANTHER" id="PTHR43537:SF43">
    <property type="entry name" value="GNTR-FAMILY TRANSCRIPTIONAL REGULATOR"/>
    <property type="match status" value="1"/>
</dbReference>
<evidence type="ECO:0000256" key="2">
    <source>
        <dbReference type="ARBA" id="ARBA00023125"/>
    </source>
</evidence>
<dbReference type="PROSITE" id="PS50949">
    <property type="entry name" value="HTH_GNTR"/>
    <property type="match status" value="1"/>
</dbReference>
<name>A0A644Z3U4_9ZZZZ</name>
<dbReference type="PRINTS" id="PR00035">
    <property type="entry name" value="HTHGNTR"/>
</dbReference>
<organism evidence="5">
    <name type="scientific">bioreactor metagenome</name>
    <dbReference type="NCBI Taxonomy" id="1076179"/>
    <lineage>
        <taxon>unclassified sequences</taxon>
        <taxon>metagenomes</taxon>
        <taxon>ecological metagenomes</taxon>
    </lineage>
</organism>
<dbReference type="SUPFAM" id="SSF46785">
    <property type="entry name" value="Winged helix' DNA-binding domain"/>
    <property type="match status" value="1"/>
</dbReference>
<dbReference type="InterPro" id="IPR036388">
    <property type="entry name" value="WH-like_DNA-bd_sf"/>
</dbReference>
<feature type="domain" description="HTH gntR-type" evidence="4">
    <location>
        <begin position="21"/>
        <end position="89"/>
    </location>
</feature>
<dbReference type="InterPro" id="IPR011711">
    <property type="entry name" value="GntR_C"/>
</dbReference>